<dbReference type="AlphaFoldDB" id="A0A1S8XAB5"/>
<dbReference type="EMBL" id="KV891519">
    <property type="protein sequence ID" value="OON23596.1"/>
    <property type="molecule type" value="Genomic_DNA"/>
</dbReference>
<accession>A0A1S8XAB5</accession>
<dbReference type="SUPFAM" id="SSF50978">
    <property type="entry name" value="WD40 repeat-like"/>
    <property type="match status" value="1"/>
</dbReference>
<protein>
    <submittedName>
        <fullName evidence="1">WD domain, G-beta repeat protein</fullName>
    </submittedName>
</protein>
<organism evidence="1 2">
    <name type="scientific">Opisthorchis viverrini</name>
    <name type="common">Southeast Asian liver fluke</name>
    <dbReference type="NCBI Taxonomy" id="6198"/>
    <lineage>
        <taxon>Eukaryota</taxon>
        <taxon>Metazoa</taxon>
        <taxon>Spiralia</taxon>
        <taxon>Lophotrochozoa</taxon>
        <taxon>Platyhelminthes</taxon>
        <taxon>Trematoda</taxon>
        <taxon>Digenea</taxon>
        <taxon>Opisthorchiida</taxon>
        <taxon>Opisthorchiata</taxon>
        <taxon>Opisthorchiidae</taxon>
        <taxon>Opisthorchis</taxon>
    </lineage>
</organism>
<dbReference type="InterPro" id="IPR036322">
    <property type="entry name" value="WD40_repeat_dom_sf"/>
</dbReference>
<proteinExistence type="predicted"/>
<sequence>MFNRKSGKRVKAHTDIVRFDRRLIVFDTSGAMEELLPIIKLVHNAHNGIISCLTTARVSNAVFLLLSGGFDRIVKIWDEEGLGHFTHKNNKVLDKYGYKRLKPSITP</sequence>
<gene>
    <name evidence="1" type="ORF">X801_00499</name>
</gene>
<keyword evidence="2" id="KW-1185">Reference proteome</keyword>
<evidence type="ECO:0000313" key="1">
    <source>
        <dbReference type="EMBL" id="OON23596.1"/>
    </source>
</evidence>
<evidence type="ECO:0000313" key="2">
    <source>
        <dbReference type="Proteomes" id="UP000243686"/>
    </source>
</evidence>
<name>A0A1S8XAB5_OPIVI</name>
<reference evidence="1 2" key="1">
    <citation type="submission" date="2015-03" db="EMBL/GenBank/DDBJ databases">
        <title>Draft genome of the nematode, Opisthorchis viverrini.</title>
        <authorList>
            <person name="Mitreva M."/>
        </authorList>
    </citation>
    <scope>NUCLEOTIDE SEQUENCE [LARGE SCALE GENOMIC DNA]</scope>
    <source>
        <strain evidence="1">Khon Kaen</strain>
    </source>
</reference>
<dbReference type="Proteomes" id="UP000243686">
    <property type="component" value="Unassembled WGS sequence"/>
</dbReference>